<dbReference type="InterPro" id="IPR008278">
    <property type="entry name" value="4-PPantetheinyl_Trfase_dom"/>
</dbReference>
<dbReference type="SUPFAM" id="SSF56214">
    <property type="entry name" value="4'-phosphopantetheinyl transferase"/>
    <property type="match status" value="2"/>
</dbReference>
<dbReference type="GO" id="GO:0005829">
    <property type="term" value="C:cytosol"/>
    <property type="evidence" value="ECO:0007669"/>
    <property type="project" value="TreeGrafter"/>
</dbReference>
<dbReference type="STRING" id="1475481.GCA_000953855_01012"/>
<evidence type="ECO:0000313" key="5">
    <source>
        <dbReference type="Proteomes" id="UP000253740"/>
    </source>
</evidence>
<dbReference type="Gene3D" id="3.90.470.20">
    <property type="entry name" value="4'-phosphopantetheinyl transferase domain"/>
    <property type="match status" value="1"/>
</dbReference>
<evidence type="ECO:0000259" key="3">
    <source>
        <dbReference type="Pfam" id="PF01648"/>
    </source>
</evidence>
<protein>
    <submittedName>
        <fullName evidence="4">Phosphopantetheinyl transferase</fullName>
    </submittedName>
</protein>
<keyword evidence="5" id="KW-1185">Reference proteome</keyword>
<organism evidence="4">
    <name type="scientific">Mizugakiibacter sediminis</name>
    <dbReference type="NCBI Taxonomy" id="1475481"/>
    <lineage>
        <taxon>Bacteria</taxon>
        <taxon>Pseudomonadati</taxon>
        <taxon>Pseudomonadota</taxon>
        <taxon>Gammaproteobacteria</taxon>
        <taxon>Lysobacterales</taxon>
        <taxon>Rhodanobacteraceae</taxon>
        <taxon>Mizugakiibacter</taxon>
    </lineage>
</organism>
<reference evidence="4" key="1">
    <citation type="submission" date="2015-08" db="EMBL/GenBank/DDBJ databases">
        <title>Complete DNA Sequence of Pseudomonas syringae pv. actinidiae, the Causal Agent of Kiwifruit Canker Disease.</title>
        <authorList>
            <person name="Rikkerink E.H.A."/>
            <person name="Fineran P.C."/>
        </authorList>
    </citation>
    <scope>NUCLEOTIDE SEQUENCE</scope>
    <source>
        <strain evidence="4">SkMP5</strain>
    </source>
</reference>
<dbReference type="OrthoDB" id="9808281at2"/>
<proteinExistence type="inferred from homology"/>
<dbReference type="EMBL" id="DF970168">
    <property type="protein sequence ID" value="GAP65704.1"/>
    <property type="molecule type" value="Genomic_DNA"/>
</dbReference>
<dbReference type="PANTHER" id="PTHR12215:SF10">
    <property type="entry name" value="L-AMINOADIPATE-SEMIALDEHYDE DEHYDROGENASE-PHOSPHOPANTETHEINYL TRANSFERASE"/>
    <property type="match status" value="1"/>
</dbReference>
<gene>
    <name evidence="4" type="ORF">MBSD_n0995</name>
</gene>
<dbReference type="InterPro" id="IPR037143">
    <property type="entry name" value="4-PPantetheinyl_Trfase_dom_sf"/>
</dbReference>
<comment type="similarity">
    <text evidence="1">Belongs to the P-Pant transferase superfamily. Gsp/Sfp/HetI/AcpT family.</text>
</comment>
<dbReference type="Pfam" id="PF01648">
    <property type="entry name" value="ACPS"/>
    <property type="match status" value="1"/>
</dbReference>
<dbReference type="Proteomes" id="UP000253740">
    <property type="component" value="Unassembled WGS sequence"/>
</dbReference>
<dbReference type="AlphaFoldDB" id="A0A0K8QLH7"/>
<dbReference type="GO" id="GO:0000287">
    <property type="term" value="F:magnesium ion binding"/>
    <property type="evidence" value="ECO:0007669"/>
    <property type="project" value="InterPro"/>
</dbReference>
<feature type="domain" description="4'-phosphopantetheinyl transferase" evidence="3">
    <location>
        <begin position="94"/>
        <end position="195"/>
    </location>
</feature>
<dbReference type="GO" id="GO:0019878">
    <property type="term" value="P:lysine biosynthetic process via aminoadipic acid"/>
    <property type="evidence" value="ECO:0007669"/>
    <property type="project" value="TreeGrafter"/>
</dbReference>
<dbReference type="InterPro" id="IPR050559">
    <property type="entry name" value="P-Pant_transferase_sf"/>
</dbReference>
<evidence type="ECO:0000313" key="4">
    <source>
        <dbReference type="EMBL" id="GAP65704.1"/>
    </source>
</evidence>
<dbReference type="RefSeq" id="WP_082306494.1">
    <property type="nucleotide sequence ID" value="NZ_DF970168.1"/>
</dbReference>
<dbReference type="PANTHER" id="PTHR12215">
    <property type="entry name" value="PHOSPHOPANTETHEINE TRANSFERASE"/>
    <property type="match status" value="1"/>
</dbReference>
<accession>A0A0K8QLH7</accession>
<dbReference type="GO" id="GO:0008897">
    <property type="term" value="F:holo-[acyl-carrier-protein] synthase activity"/>
    <property type="evidence" value="ECO:0007669"/>
    <property type="project" value="InterPro"/>
</dbReference>
<keyword evidence="2 4" id="KW-0808">Transferase</keyword>
<name>A0A0K8QLH7_9GAMM</name>
<evidence type="ECO:0000256" key="1">
    <source>
        <dbReference type="ARBA" id="ARBA00010990"/>
    </source>
</evidence>
<sequence>MSPFPPADPRALAASGLDAASVHVWRLPHHRGAGRSALAALLAAYLGVPAAALAFVSGPHGKPALAPPHDALAFSWSHSGDYALAALARGVAPGVDLERVQPRPRALELAERYFAAEEAAALRGLSGEARTRAFFALWTAKEAVLKALGRGLAYGPARVAFALQRGRAAPRAFAGEAAPASAWQLHALAPAPGYVGAVAWRGEPRRLLAFAADAPVS</sequence>
<evidence type="ECO:0000256" key="2">
    <source>
        <dbReference type="ARBA" id="ARBA00022679"/>
    </source>
</evidence>